<evidence type="ECO:0000313" key="2">
    <source>
        <dbReference type="Proteomes" id="UP000011859"/>
    </source>
</evidence>
<proteinExistence type="predicted"/>
<sequence length="70" mass="7303">MSSSRAELESSIASLAARLPALRAEYPDNGDLMMAFAGEADVVQDAAGPADEAWVHERLSALLSEAIGEA</sequence>
<dbReference type="RefSeq" id="WP_015447917.1">
    <property type="nucleotide sequence ID" value="NC_020541.1"/>
</dbReference>
<evidence type="ECO:0000313" key="1">
    <source>
        <dbReference type="EMBL" id="AGG89210.1"/>
    </source>
</evidence>
<organism evidence="1 2">
    <name type="scientific">Rhodanobacter denitrificans</name>
    <dbReference type="NCBI Taxonomy" id="666685"/>
    <lineage>
        <taxon>Bacteria</taxon>
        <taxon>Pseudomonadati</taxon>
        <taxon>Pseudomonadota</taxon>
        <taxon>Gammaproteobacteria</taxon>
        <taxon>Lysobacterales</taxon>
        <taxon>Rhodanobacteraceae</taxon>
        <taxon>Rhodanobacter</taxon>
    </lineage>
</organism>
<dbReference type="AlphaFoldDB" id="M4NEG6"/>
<reference evidence="1 2" key="1">
    <citation type="submission" date="2012-04" db="EMBL/GenBank/DDBJ databases">
        <title>Complete genome of Rhodanobacter sp. 2APBS1.</title>
        <authorList>
            <consortium name="US DOE Joint Genome Institute"/>
            <person name="Huntemann M."/>
            <person name="Wei C.-L."/>
            <person name="Han J."/>
            <person name="Detter J.C."/>
            <person name="Han C."/>
            <person name="Tapia R."/>
            <person name="Munk A.C.C."/>
            <person name="Chen A."/>
            <person name="Krypides N."/>
            <person name="Mavromatis K."/>
            <person name="Markowitz V."/>
            <person name="Szeto E."/>
            <person name="Ivanova N."/>
            <person name="Mikhailova N."/>
            <person name="Ovchinnikova G."/>
            <person name="Pagani I."/>
            <person name="Pati A."/>
            <person name="Goodwin L."/>
            <person name="Peters L."/>
            <person name="Pitluck S."/>
            <person name="Woyke T."/>
            <person name="Prakash O."/>
            <person name="Elkins J."/>
            <person name="Brown S."/>
            <person name="Palumbo A."/>
            <person name="Hemme C."/>
            <person name="Zhou J."/>
            <person name="Watson D."/>
            <person name="Jardine P."/>
            <person name="Kostka J."/>
            <person name="Green S."/>
        </authorList>
    </citation>
    <scope>NUCLEOTIDE SEQUENCE [LARGE SCALE GENOMIC DNA]</scope>
    <source>
        <strain evidence="1 2">2APBS1</strain>
    </source>
</reference>
<dbReference type="HOGENOM" id="CLU_184606_0_0_6"/>
<dbReference type="EMBL" id="CP003470">
    <property type="protein sequence ID" value="AGG89210.1"/>
    <property type="molecule type" value="Genomic_DNA"/>
</dbReference>
<dbReference type="Proteomes" id="UP000011859">
    <property type="component" value="Chromosome"/>
</dbReference>
<accession>M4NEG6</accession>
<protein>
    <submittedName>
        <fullName evidence="1">Uncharacterized protein</fullName>
    </submittedName>
</protein>
<name>M4NEG6_9GAMM</name>
<dbReference type="OrthoDB" id="5959600at2"/>
<gene>
    <name evidence="1" type="ORF">R2APBS1_2089</name>
</gene>
<keyword evidence="2" id="KW-1185">Reference proteome</keyword>
<dbReference type="KEGG" id="rhd:R2APBS1_2089"/>